<evidence type="ECO:0000313" key="1">
    <source>
        <dbReference type="EMBL" id="PQJ77577.1"/>
    </source>
</evidence>
<name>A0A2S7WIZ8_9FLAO</name>
<keyword evidence="2" id="KW-1185">Reference proteome</keyword>
<organism evidence="1 2">
    <name type="scientific">Polaribacter glomeratus</name>
    <dbReference type="NCBI Taxonomy" id="102"/>
    <lineage>
        <taxon>Bacteria</taxon>
        <taxon>Pseudomonadati</taxon>
        <taxon>Bacteroidota</taxon>
        <taxon>Flavobacteriia</taxon>
        <taxon>Flavobacteriales</taxon>
        <taxon>Flavobacteriaceae</taxon>
    </lineage>
</organism>
<dbReference type="EMBL" id="MSCM01000002">
    <property type="protein sequence ID" value="PQJ77577.1"/>
    <property type="molecule type" value="Genomic_DNA"/>
</dbReference>
<reference evidence="1 2" key="1">
    <citation type="submission" date="2016-12" db="EMBL/GenBank/DDBJ databases">
        <title>Trade-off between light-utilization and light-protection in marine flavobacteria.</title>
        <authorList>
            <person name="Kumagai Y."/>
            <person name="Yoshizawa S."/>
            <person name="Kogure K."/>
            <person name="Iwasaki W."/>
        </authorList>
    </citation>
    <scope>NUCLEOTIDE SEQUENCE [LARGE SCALE GENOMIC DNA]</scope>
    <source>
        <strain evidence="1 2">ATCC 43844</strain>
    </source>
</reference>
<evidence type="ECO:0000313" key="2">
    <source>
        <dbReference type="Proteomes" id="UP000239068"/>
    </source>
</evidence>
<protein>
    <submittedName>
        <fullName evidence="1">Uncharacterized protein</fullName>
    </submittedName>
</protein>
<accession>A0A2S7WIZ8</accession>
<sequence>MKKIIEKTVDLNLVGVNGNAYAIMSVFRKQARKEGWTSEEIEAVLDEAKTSDYNYLLATIENHCDPKDIEL</sequence>
<dbReference type="AlphaFoldDB" id="A0A2S7WIZ8"/>
<proteinExistence type="predicted"/>
<comment type="caution">
    <text evidence="1">The sequence shown here is derived from an EMBL/GenBank/DDBJ whole genome shotgun (WGS) entry which is preliminary data.</text>
</comment>
<dbReference type="Proteomes" id="UP000239068">
    <property type="component" value="Unassembled WGS sequence"/>
</dbReference>
<gene>
    <name evidence="1" type="ORF">BTO16_11420</name>
</gene>